<sequence>MTQQRIKLYQGSASPCSYLDNRQAVNIYADPHHPHPRAVYNQLIKKGFRRSGEYVYRPGCTHCSACVPVRIRCENFTPRRTDRRNLKQNNDLRVDYQPACFTEEYFQLYRRYLAARHTDGGMDNPEPEDFERFLLNPWGETLFVEARLDGQVIAVAVTDATSDGLSAVYTFFDPDHGHRGLGRYCILQQIELCGSINIPYLYLGYWVDGCQKMQYKTDFRPQEHFDGQEWIVTPS</sequence>
<dbReference type="GO" id="GO:0008914">
    <property type="term" value="F:leucyl-tRNA--protein transferase activity"/>
    <property type="evidence" value="ECO:0007669"/>
    <property type="project" value="UniProtKB-UniRule"/>
</dbReference>
<evidence type="ECO:0000256" key="3">
    <source>
        <dbReference type="ARBA" id="ARBA00023315"/>
    </source>
</evidence>
<proteinExistence type="inferred from homology"/>
<gene>
    <name evidence="7" type="primary">ate</name>
    <name evidence="4" type="synonym">bpt</name>
    <name evidence="7" type="ORF">IMCC3135_24875</name>
</gene>
<dbReference type="Pfam" id="PF04376">
    <property type="entry name" value="ATE_N"/>
    <property type="match status" value="1"/>
</dbReference>
<dbReference type="AlphaFoldDB" id="A0A2Z2NUP2"/>
<dbReference type="RefSeq" id="WP_088919999.1">
    <property type="nucleotide sequence ID" value="NZ_CP018632.1"/>
</dbReference>
<dbReference type="HAMAP" id="MF_00689">
    <property type="entry name" value="Bpt"/>
    <property type="match status" value="1"/>
</dbReference>
<dbReference type="EMBL" id="CP018632">
    <property type="protein sequence ID" value="ASJ75039.1"/>
    <property type="molecule type" value="Genomic_DNA"/>
</dbReference>
<dbReference type="NCBIfam" id="NF002342">
    <property type="entry name" value="PRK01305.1-3"/>
    <property type="match status" value="1"/>
</dbReference>
<dbReference type="InterPro" id="IPR007472">
    <property type="entry name" value="N-end_Aminoacyl_Trfase_C"/>
</dbReference>
<evidence type="ECO:0000256" key="1">
    <source>
        <dbReference type="ARBA" id="ARBA00022490"/>
    </source>
</evidence>
<keyword evidence="8" id="KW-1185">Reference proteome</keyword>
<reference evidence="7 8" key="1">
    <citation type="submission" date="2016-12" db="EMBL/GenBank/DDBJ databases">
        <authorList>
            <person name="Song W.-J."/>
            <person name="Kurnit D.M."/>
        </authorList>
    </citation>
    <scope>NUCLEOTIDE SEQUENCE [LARGE SCALE GENOMIC DNA]</scope>
    <source>
        <strain evidence="7 8">IMCC3135</strain>
    </source>
</reference>
<dbReference type="NCBIfam" id="NF002341">
    <property type="entry name" value="PRK01305.1-1"/>
    <property type="match status" value="1"/>
</dbReference>
<dbReference type="InterPro" id="IPR016181">
    <property type="entry name" value="Acyl_CoA_acyltransferase"/>
</dbReference>
<feature type="domain" description="N-end aminoacyl transferase N-terminal" evidence="5">
    <location>
        <begin position="14"/>
        <end position="84"/>
    </location>
</feature>
<feature type="domain" description="N-end rule aminoacyl transferase C-terminal" evidence="6">
    <location>
        <begin position="104"/>
        <end position="225"/>
    </location>
</feature>
<comment type="catalytic activity">
    <reaction evidence="4">
        <text>N-terminal L-aspartyl-[protein] + L-leucyl-tRNA(Leu) = N-terminal L-leucyl-L-aspartyl-[protein] + tRNA(Leu) + H(+)</text>
        <dbReference type="Rhea" id="RHEA:50420"/>
        <dbReference type="Rhea" id="RHEA-COMP:9613"/>
        <dbReference type="Rhea" id="RHEA-COMP:9622"/>
        <dbReference type="Rhea" id="RHEA-COMP:12669"/>
        <dbReference type="Rhea" id="RHEA-COMP:12674"/>
        <dbReference type="ChEBI" id="CHEBI:15378"/>
        <dbReference type="ChEBI" id="CHEBI:64720"/>
        <dbReference type="ChEBI" id="CHEBI:78442"/>
        <dbReference type="ChEBI" id="CHEBI:78494"/>
        <dbReference type="ChEBI" id="CHEBI:133042"/>
        <dbReference type="EC" id="2.3.2.29"/>
    </reaction>
</comment>
<dbReference type="InterPro" id="IPR030700">
    <property type="entry name" value="N-end_Aminoacyl_Trfase"/>
</dbReference>
<name>A0A2Z2NUP2_9GAMM</name>
<dbReference type="PANTHER" id="PTHR21367">
    <property type="entry name" value="ARGININE-TRNA-PROTEIN TRANSFERASE 1"/>
    <property type="match status" value="1"/>
</dbReference>
<comment type="function">
    <text evidence="4">Functions in the N-end rule pathway of protein degradation where it conjugates Leu from its aminoacyl-tRNA to the N-termini of proteins containing an N-terminal aspartate or glutamate.</text>
</comment>
<comment type="similarity">
    <text evidence="4">Belongs to the R-transferase family. Bpt subfamily.</text>
</comment>
<keyword evidence="2 4" id="KW-0808">Transferase</keyword>
<keyword evidence="3 4" id="KW-0012">Acyltransferase</keyword>
<dbReference type="GO" id="GO:0005737">
    <property type="term" value="C:cytoplasm"/>
    <property type="evidence" value="ECO:0007669"/>
    <property type="project" value="UniProtKB-SubCell"/>
</dbReference>
<evidence type="ECO:0000313" key="7">
    <source>
        <dbReference type="EMBL" id="ASJ75039.1"/>
    </source>
</evidence>
<accession>A0A2Z2NUP2</accession>
<evidence type="ECO:0000259" key="6">
    <source>
        <dbReference type="Pfam" id="PF04377"/>
    </source>
</evidence>
<dbReference type="NCBIfam" id="NF002346">
    <property type="entry name" value="PRK01305.2-3"/>
    <property type="match status" value="1"/>
</dbReference>
<evidence type="ECO:0000256" key="4">
    <source>
        <dbReference type="HAMAP-Rule" id="MF_00689"/>
    </source>
</evidence>
<dbReference type="PANTHER" id="PTHR21367:SF1">
    <property type="entry name" value="ARGINYL-TRNA--PROTEIN TRANSFERASE 1"/>
    <property type="match status" value="1"/>
</dbReference>
<evidence type="ECO:0000259" key="5">
    <source>
        <dbReference type="Pfam" id="PF04376"/>
    </source>
</evidence>
<dbReference type="PIRSF" id="PIRSF037208">
    <property type="entry name" value="ATE_pro_prd"/>
    <property type="match status" value="1"/>
</dbReference>
<evidence type="ECO:0000256" key="2">
    <source>
        <dbReference type="ARBA" id="ARBA00022679"/>
    </source>
</evidence>
<dbReference type="KEGG" id="gai:IMCC3135_24875"/>
<keyword evidence="1 4" id="KW-0963">Cytoplasm</keyword>
<comment type="catalytic activity">
    <reaction evidence="4">
        <text>N-terminal L-glutamyl-[protein] + L-leucyl-tRNA(Leu) = N-terminal L-leucyl-L-glutamyl-[protein] + tRNA(Leu) + H(+)</text>
        <dbReference type="Rhea" id="RHEA:50412"/>
        <dbReference type="Rhea" id="RHEA-COMP:9613"/>
        <dbReference type="Rhea" id="RHEA-COMP:9622"/>
        <dbReference type="Rhea" id="RHEA-COMP:12664"/>
        <dbReference type="Rhea" id="RHEA-COMP:12668"/>
        <dbReference type="ChEBI" id="CHEBI:15378"/>
        <dbReference type="ChEBI" id="CHEBI:64721"/>
        <dbReference type="ChEBI" id="CHEBI:78442"/>
        <dbReference type="ChEBI" id="CHEBI:78494"/>
        <dbReference type="ChEBI" id="CHEBI:133041"/>
        <dbReference type="EC" id="2.3.2.29"/>
    </reaction>
</comment>
<dbReference type="InterPro" id="IPR007471">
    <property type="entry name" value="N-end_Aminoacyl_Trfase_N"/>
</dbReference>
<dbReference type="Proteomes" id="UP000250079">
    <property type="component" value="Chromosome"/>
</dbReference>
<dbReference type="GO" id="GO:0071596">
    <property type="term" value="P:ubiquitin-dependent protein catabolic process via the N-end rule pathway"/>
    <property type="evidence" value="ECO:0007669"/>
    <property type="project" value="InterPro"/>
</dbReference>
<dbReference type="GO" id="GO:0004057">
    <property type="term" value="F:arginyl-tRNA--protein transferase activity"/>
    <property type="evidence" value="ECO:0007669"/>
    <property type="project" value="InterPro"/>
</dbReference>
<evidence type="ECO:0000313" key="8">
    <source>
        <dbReference type="Proteomes" id="UP000250079"/>
    </source>
</evidence>
<comment type="subcellular location">
    <subcellularLocation>
        <location evidence="4">Cytoplasm</location>
    </subcellularLocation>
</comment>
<dbReference type="SUPFAM" id="SSF55729">
    <property type="entry name" value="Acyl-CoA N-acyltransferases (Nat)"/>
    <property type="match status" value="1"/>
</dbReference>
<dbReference type="InterPro" id="IPR017138">
    <property type="entry name" value="Asp_Glu_LeuTrfase"/>
</dbReference>
<protein>
    <recommendedName>
        <fullName evidence="4">Aspartate/glutamate leucyltransferase</fullName>
        <ecNumber evidence="4">2.3.2.29</ecNumber>
    </recommendedName>
</protein>
<dbReference type="OrthoDB" id="9782022at2"/>
<organism evidence="7 8">
    <name type="scientific">Granulosicoccus antarcticus IMCC3135</name>
    <dbReference type="NCBI Taxonomy" id="1192854"/>
    <lineage>
        <taxon>Bacteria</taxon>
        <taxon>Pseudomonadati</taxon>
        <taxon>Pseudomonadota</taxon>
        <taxon>Gammaproteobacteria</taxon>
        <taxon>Chromatiales</taxon>
        <taxon>Granulosicoccaceae</taxon>
        <taxon>Granulosicoccus</taxon>
    </lineage>
</organism>
<dbReference type="Pfam" id="PF04377">
    <property type="entry name" value="ATE_C"/>
    <property type="match status" value="1"/>
</dbReference>
<dbReference type="EC" id="2.3.2.29" evidence="4"/>